<evidence type="ECO:0000256" key="1">
    <source>
        <dbReference type="SAM" id="MobiDB-lite"/>
    </source>
</evidence>
<dbReference type="AlphaFoldDB" id="A0A436ZYN9"/>
<organism evidence="2 3">
    <name type="scientific">Arthrobotrys flagrans</name>
    <name type="common">Nematode-trapping fungus</name>
    <name type="synonym">Trichothecium flagrans</name>
    <dbReference type="NCBI Taxonomy" id="97331"/>
    <lineage>
        <taxon>Eukaryota</taxon>
        <taxon>Fungi</taxon>
        <taxon>Dikarya</taxon>
        <taxon>Ascomycota</taxon>
        <taxon>Pezizomycotina</taxon>
        <taxon>Orbiliomycetes</taxon>
        <taxon>Orbiliales</taxon>
        <taxon>Orbiliaceae</taxon>
        <taxon>Arthrobotrys</taxon>
    </lineage>
</organism>
<dbReference type="RefSeq" id="XP_067489409.1">
    <property type="nucleotide sequence ID" value="XM_067634927.1"/>
</dbReference>
<evidence type="ECO:0000313" key="2">
    <source>
        <dbReference type="EMBL" id="RVD83865.1"/>
    </source>
</evidence>
<comment type="caution">
    <text evidence="2">The sequence shown here is derived from an EMBL/GenBank/DDBJ whole genome shotgun (WGS) entry which is preliminary data.</text>
</comment>
<dbReference type="VEuPathDB" id="FungiDB:DFL_005639"/>
<name>A0A436ZYN9_ARTFL</name>
<sequence length="127" mass="14481">MGPQLRSYHHSPLPISPPSSTSKLQDLAFRSHLNSPSRSKQTKLNQKPLILLHIDNRKPRSESFFIPPLFSSLSPFTVTPFIRRHLATSVRFFVTTFPFSSLRFYTLAVFQQIQLTPQILFAVVVAS</sequence>
<gene>
    <name evidence="2" type="ORF">DFL_005639</name>
</gene>
<protein>
    <submittedName>
        <fullName evidence="2">Uncharacterized protein</fullName>
    </submittedName>
</protein>
<accession>A0A436ZYN9</accession>
<dbReference type="EMBL" id="SAEB01000007">
    <property type="protein sequence ID" value="RVD83865.1"/>
    <property type="molecule type" value="Genomic_DNA"/>
</dbReference>
<evidence type="ECO:0000313" key="3">
    <source>
        <dbReference type="Proteomes" id="UP000283090"/>
    </source>
</evidence>
<keyword evidence="3" id="KW-1185">Reference proteome</keyword>
<dbReference type="Proteomes" id="UP000283090">
    <property type="component" value="Unassembled WGS sequence"/>
</dbReference>
<reference evidence="2 3" key="1">
    <citation type="submission" date="2019-01" db="EMBL/GenBank/DDBJ databases">
        <title>Intercellular communication is required for trap formation in the nematode-trapping fungus Duddingtonia flagrans.</title>
        <authorList>
            <person name="Youssar L."/>
            <person name="Wernet V."/>
            <person name="Hensel N."/>
            <person name="Hildebrandt H.-G."/>
            <person name="Fischer R."/>
        </authorList>
    </citation>
    <scope>NUCLEOTIDE SEQUENCE [LARGE SCALE GENOMIC DNA]</scope>
    <source>
        <strain evidence="2 3">CBS H-5679</strain>
    </source>
</reference>
<feature type="region of interest" description="Disordered" evidence="1">
    <location>
        <begin position="1"/>
        <end position="22"/>
    </location>
</feature>
<dbReference type="GeneID" id="93587950"/>
<proteinExistence type="predicted"/>